<proteinExistence type="predicted"/>
<dbReference type="PIRSF" id="PIRSF015736">
    <property type="entry name" value="MI"/>
    <property type="match status" value="1"/>
</dbReference>
<name>A0A5P3AIP8_9RHOB</name>
<dbReference type="GO" id="GO:0047436">
    <property type="term" value="F:arylmalonate decarboxylase activity"/>
    <property type="evidence" value="ECO:0007669"/>
    <property type="project" value="UniProtKB-EC"/>
</dbReference>
<sequence>MNTADPMTEAARAAILDEVRFDEGRNARAKIGFVLIPNEQTIEEDMLKYMPPGVGAYFSRAPMPRDITSDSLAQLKQSLAAAAGRILPDDGLDVVTLGCTSGTVAVGEAVACSELEKGAKGAVASTLAGAVRKALAAMGAAKIVLGSPYVPELNARMVRYLEDAGFEVLRAHGMGLNYDTEMIRVSPEYLMDYARAIDHPEADTVLLSCGALRSIDVIDRIEQALGKPAICSNQAMLWDVLRLAGVQDRLEGLGRLLREH</sequence>
<dbReference type="KEGG" id="rid:RIdsm_04436"/>
<dbReference type="AlphaFoldDB" id="A0A5P3AIP8"/>
<dbReference type="InterPro" id="IPR053714">
    <property type="entry name" value="Iso_Racemase_Enz_sf"/>
</dbReference>
<dbReference type="EC" id="4.1.1.76" evidence="1"/>
<gene>
    <name evidence="1" type="ORF">RIdsm_04436</name>
</gene>
<dbReference type="RefSeq" id="WP_236553385.1">
    <property type="nucleotide sequence ID" value="NZ_CP031598.1"/>
</dbReference>
<dbReference type="PANTHER" id="PTHR40267">
    <property type="entry name" value="BLR3294 PROTEIN"/>
    <property type="match status" value="1"/>
</dbReference>
<organism evidence="1 2">
    <name type="scientific">Roseovarius indicus</name>
    <dbReference type="NCBI Taxonomy" id="540747"/>
    <lineage>
        <taxon>Bacteria</taxon>
        <taxon>Pseudomonadati</taxon>
        <taxon>Pseudomonadota</taxon>
        <taxon>Alphaproteobacteria</taxon>
        <taxon>Rhodobacterales</taxon>
        <taxon>Roseobacteraceae</taxon>
        <taxon>Roseovarius</taxon>
    </lineage>
</organism>
<protein>
    <submittedName>
        <fullName evidence="1">Arylmalonate decarboxylase</fullName>
        <ecNumber evidence="1">4.1.1.76</ecNumber>
    </submittedName>
</protein>
<keyword evidence="1" id="KW-0456">Lyase</keyword>
<dbReference type="InterPro" id="IPR026286">
    <property type="entry name" value="MaiA/AMDase"/>
</dbReference>
<evidence type="ECO:0000313" key="2">
    <source>
        <dbReference type="Proteomes" id="UP000325785"/>
    </source>
</evidence>
<dbReference type="EMBL" id="CP031598">
    <property type="protein sequence ID" value="QEW28604.1"/>
    <property type="molecule type" value="Genomic_DNA"/>
</dbReference>
<dbReference type="Gene3D" id="3.40.50.12500">
    <property type="match status" value="1"/>
</dbReference>
<evidence type="ECO:0000313" key="1">
    <source>
        <dbReference type="EMBL" id="QEW28604.1"/>
    </source>
</evidence>
<accession>A0A5P3AIP8</accession>
<dbReference type="Pfam" id="PF17645">
    <property type="entry name" value="Amdase"/>
    <property type="match status" value="1"/>
</dbReference>
<dbReference type="Proteomes" id="UP000325785">
    <property type="component" value="Chromosome"/>
</dbReference>
<dbReference type="PANTHER" id="PTHR40267:SF1">
    <property type="entry name" value="BLR3294 PROTEIN"/>
    <property type="match status" value="1"/>
</dbReference>
<reference evidence="1 2" key="1">
    <citation type="submission" date="2018-08" db="EMBL/GenBank/DDBJ databases">
        <title>Genetic Globetrotter - A new plasmid hitch-hiking vast phylogenetic and geographic distances.</title>
        <authorList>
            <person name="Vollmers J."/>
            <person name="Petersen J."/>
        </authorList>
    </citation>
    <scope>NUCLEOTIDE SEQUENCE [LARGE SCALE GENOMIC DNA]</scope>
    <source>
        <strain evidence="1 2">DSM 26383</strain>
    </source>
</reference>